<sequence length="149" mass="17744">MKKRTNQDRFQNALNEHFGFLTDKFGFIKIPEYQYVYEVHNDYVKPGLIIKIIYDGGFWVNILKPNFSVEEIIKGEKRTNNYALNKYNLYNLKNLDLDKSIYNSVSANNFPDKDLWYFSKLLKENPEILNGNTKKLTWIYRLMKKIGIS</sequence>
<name>A0ABW3IBQ8_9FLAO</name>
<keyword evidence="2" id="KW-1185">Reference proteome</keyword>
<reference evidence="2" key="1">
    <citation type="journal article" date="2019" name="Int. J. Syst. Evol. Microbiol.">
        <title>The Global Catalogue of Microorganisms (GCM) 10K type strain sequencing project: providing services to taxonomists for standard genome sequencing and annotation.</title>
        <authorList>
            <consortium name="The Broad Institute Genomics Platform"/>
            <consortium name="The Broad Institute Genome Sequencing Center for Infectious Disease"/>
            <person name="Wu L."/>
            <person name="Ma J."/>
        </authorList>
    </citation>
    <scope>NUCLEOTIDE SEQUENCE [LARGE SCALE GENOMIC DNA]</scope>
    <source>
        <strain evidence="2">CCUG 60898</strain>
    </source>
</reference>
<evidence type="ECO:0000313" key="2">
    <source>
        <dbReference type="Proteomes" id="UP001597100"/>
    </source>
</evidence>
<evidence type="ECO:0008006" key="3">
    <source>
        <dbReference type="Google" id="ProtNLM"/>
    </source>
</evidence>
<dbReference type="Proteomes" id="UP001597100">
    <property type="component" value="Unassembled WGS sequence"/>
</dbReference>
<organism evidence="1 2">
    <name type="scientific">Salinimicrobium gaetbulicola</name>
    <dbReference type="NCBI Taxonomy" id="999702"/>
    <lineage>
        <taxon>Bacteria</taxon>
        <taxon>Pseudomonadati</taxon>
        <taxon>Bacteroidota</taxon>
        <taxon>Flavobacteriia</taxon>
        <taxon>Flavobacteriales</taxon>
        <taxon>Flavobacteriaceae</taxon>
        <taxon>Salinimicrobium</taxon>
    </lineage>
</organism>
<dbReference type="EMBL" id="JBHTJP010000031">
    <property type="protein sequence ID" value="MFD0975454.1"/>
    <property type="molecule type" value="Genomic_DNA"/>
</dbReference>
<gene>
    <name evidence="1" type="ORF">ACFQ1G_01500</name>
</gene>
<evidence type="ECO:0000313" key="1">
    <source>
        <dbReference type="EMBL" id="MFD0975454.1"/>
    </source>
</evidence>
<dbReference type="RefSeq" id="WP_380736471.1">
    <property type="nucleotide sequence ID" value="NZ_JBHTJP010000031.1"/>
</dbReference>
<protein>
    <recommendedName>
        <fullName evidence="3">DUF4304 domain-containing protein</fullName>
    </recommendedName>
</protein>
<accession>A0ABW3IBQ8</accession>
<proteinExistence type="predicted"/>
<comment type="caution">
    <text evidence="1">The sequence shown here is derived from an EMBL/GenBank/DDBJ whole genome shotgun (WGS) entry which is preliminary data.</text>
</comment>